<sequence>MESLSLKPIEEWQFPTLMSWLPDREQCQQWGGPKFRFPLERASFLEDCRWPELPSYTLQDSSGDALAFGQYYQHLGRCHLSRLIVTPNHRGAGIGRALIIRLAQTGARTLDATECSLFVLRTNFAARNLYEKLGFVAAAYPGQREWLEQCDFMVAPSKVFLQKEKTK</sequence>
<dbReference type="PROSITE" id="PS51186">
    <property type="entry name" value="GNAT"/>
    <property type="match status" value="1"/>
</dbReference>
<organism evidence="2 3">
    <name type="scientific">Microbulbifer echini</name>
    <dbReference type="NCBI Taxonomy" id="1529067"/>
    <lineage>
        <taxon>Bacteria</taxon>
        <taxon>Pseudomonadati</taxon>
        <taxon>Pseudomonadota</taxon>
        <taxon>Gammaproteobacteria</taxon>
        <taxon>Cellvibrionales</taxon>
        <taxon>Microbulbiferaceae</taxon>
        <taxon>Microbulbifer</taxon>
    </lineage>
</organism>
<feature type="domain" description="N-acetyltransferase" evidence="1">
    <location>
        <begin position="4"/>
        <end position="166"/>
    </location>
</feature>
<dbReference type="Pfam" id="PF00583">
    <property type="entry name" value="Acetyltransf_1"/>
    <property type="match status" value="1"/>
</dbReference>
<evidence type="ECO:0000313" key="2">
    <source>
        <dbReference type="EMBL" id="MFA0789533.1"/>
    </source>
</evidence>
<gene>
    <name evidence="2" type="ORF">ACCI51_03180</name>
</gene>
<dbReference type="SUPFAM" id="SSF55729">
    <property type="entry name" value="Acyl-CoA N-acyltransferases (Nat)"/>
    <property type="match status" value="1"/>
</dbReference>
<protein>
    <submittedName>
        <fullName evidence="2">GNAT family N-acetyltransferase</fullName>
        <ecNumber evidence="2">2.3.1.-</ecNumber>
    </submittedName>
</protein>
<accession>A0ABV4NJB9</accession>
<evidence type="ECO:0000259" key="1">
    <source>
        <dbReference type="PROSITE" id="PS51186"/>
    </source>
</evidence>
<evidence type="ECO:0000313" key="3">
    <source>
        <dbReference type="Proteomes" id="UP001569414"/>
    </source>
</evidence>
<dbReference type="InterPro" id="IPR000182">
    <property type="entry name" value="GNAT_dom"/>
</dbReference>
<dbReference type="EMBL" id="JBGMEL010000002">
    <property type="protein sequence ID" value="MFA0789533.1"/>
    <property type="molecule type" value="Genomic_DNA"/>
</dbReference>
<dbReference type="InterPro" id="IPR016181">
    <property type="entry name" value="Acyl_CoA_acyltransferase"/>
</dbReference>
<comment type="caution">
    <text evidence="2">The sequence shown here is derived from an EMBL/GenBank/DDBJ whole genome shotgun (WGS) entry which is preliminary data.</text>
</comment>
<dbReference type="Proteomes" id="UP001569414">
    <property type="component" value="Unassembled WGS sequence"/>
</dbReference>
<proteinExistence type="predicted"/>
<dbReference type="CDD" id="cd04301">
    <property type="entry name" value="NAT_SF"/>
    <property type="match status" value="1"/>
</dbReference>
<keyword evidence="2" id="KW-0808">Transferase</keyword>
<reference evidence="2 3" key="1">
    <citation type="submission" date="2024-08" db="EMBL/GenBank/DDBJ databases">
        <authorList>
            <person name="Ishaq N."/>
        </authorList>
    </citation>
    <scope>NUCLEOTIDE SEQUENCE [LARGE SCALE GENOMIC DNA]</scope>
    <source>
        <strain evidence="2 3">JCM 30400</strain>
    </source>
</reference>
<keyword evidence="3" id="KW-1185">Reference proteome</keyword>
<dbReference type="RefSeq" id="WP_299580431.1">
    <property type="nucleotide sequence ID" value="NZ_JBGMEL010000002.1"/>
</dbReference>
<dbReference type="GO" id="GO:0016746">
    <property type="term" value="F:acyltransferase activity"/>
    <property type="evidence" value="ECO:0007669"/>
    <property type="project" value="UniProtKB-KW"/>
</dbReference>
<dbReference type="EC" id="2.3.1.-" evidence="2"/>
<dbReference type="Gene3D" id="3.40.630.30">
    <property type="match status" value="1"/>
</dbReference>
<keyword evidence="2" id="KW-0012">Acyltransferase</keyword>
<name>A0ABV4NJB9_9GAMM</name>